<evidence type="ECO:0000313" key="10">
    <source>
        <dbReference type="EMBL" id="MDF0593695.1"/>
    </source>
</evidence>
<dbReference type="NCBIfam" id="TIGR00755">
    <property type="entry name" value="ksgA"/>
    <property type="match status" value="1"/>
</dbReference>
<dbReference type="PANTHER" id="PTHR11727">
    <property type="entry name" value="DIMETHYLADENOSINE TRANSFERASE"/>
    <property type="match status" value="1"/>
</dbReference>
<dbReference type="InterPro" id="IPR029063">
    <property type="entry name" value="SAM-dependent_MTases_sf"/>
</dbReference>
<keyword evidence="2 7" id="KW-0698">rRNA processing</keyword>
<dbReference type="PANTHER" id="PTHR11727:SF7">
    <property type="entry name" value="DIMETHYLADENOSINE TRANSFERASE-RELATED"/>
    <property type="match status" value="1"/>
</dbReference>
<feature type="binding site" evidence="7 8">
    <location>
        <position position="17"/>
    </location>
    <ligand>
        <name>S-adenosyl-L-methionine</name>
        <dbReference type="ChEBI" id="CHEBI:59789"/>
    </ligand>
</feature>
<evidence type="ECO:0000256" key="5">
    <source>
        <dbReference type="ARBA" id="ARBA00022691"/>
    </source>
</evidence>
<dbReference type="Pfam" id="PF00398">
    <property type="entry name" value="RrnaAD"/>
    <property type="match status" value="1"/>
</dbReference>
<feature type="binding site" evidence="7 8">
    <location>
        <position position="19"/>
    </location>
    <ligand>
        <name>S-adenosyl-L-methionine</name>
        <dbReference type="ChEBI" id="CHEBI:59789"/>
    </ligand>
</feature>
<evidence type="ECO:0000256" key="6">
    <source>
        <dbReference type="ARBA" id="ARBA00022884"/>
    </source>
</evidence>
<dbReference type="PROSITE" id="PS51689">
    <property type="entry name" value="SAM_RNA_A_N6_MT"/>
    <property type="match status" value="1"/>
</dbReference>
<dbReference type="CDD" id="cd02440">
    <property type="entry name" value="AdoMet_MTases"/>
    <property type="match status" value="1"/>
</dbReference>
<keyword evidence="11" id="KW-1185">Reference proteome</keyword>
<reference evidence="10 11" key="1">
    <citation type="submission" date="2023-03" db="EMBL/GenBank/DDBJ databases">
        <title>Whole genome sequencing of Methanotrichaceae archaeon M04Ac.</title>
        <authorList>
            <person name="Khomyakova M.A."/>
            <person name="Merkel A.Y."/>
            <person name="Slobodkin A.I."/>
        </authorList>
    </citation>
    <scope>NUCLEOTIDE SEQUENCE [LARGE SCALE GENOMIC DNA]</scope>
    <source>
        <strain evidence="10 11">M04Ac</strain>
    </source>
</reference>
<dbReference type="SMART" id="SM00650">
    <property type="entry name" value="rADc"/>
    <property type="match status" value="1"/>
</dbReference>
<evidence type="ECO:0000256" key="7">
    <source>
        <dbReference type="HAMAP-Rule" id="MF_00607"/>
    </source>
</evidence>
<evidence type="ECO:0000256" key="2">
    <source>
        <dbReference type="ARBA" id="ARBA00022552"/>
    </source>
</evidence>
<feature type="domain" description="Ribosomal RNA adenine methylase transferase N-terminal" evidence="9">
    <location>
        <begin position="24"/>
        <end position="185"/>
    </location>
</feature>
<evidence type="ECO:0000259" key="9">
    <source>
        <dbReference type="SMART" id="SM00650"/>
    </source>
</evidence>
<feature type="binding site" evidence="7 8">
    <location>
        <position position="102"/>
    </location>
    <ligand>
        <name>S-adenosyl-L-methionine</name>
        <dbReference type="ChEBI" id="CHEBI:59789"/>
    </ligand>
</feature>
<keyword evidence="5 7" id="KW-0949">S-adenosyl-L-methionine</keyword>
<dbReference type="InterPro" id="IPR020596">
    <property type="entry name" value="rRNA_Ade_Mease_Trfase_CS"/>
</dbReference>
<dbReference type="InterPro" id="IPR023165">
    <property type="entry name" value="rRNA_Ade_diMease-like_C"/>
</dbReference>
<dbReference type="InterPro" id="IPR001737">
    <property type="entry name" value="KsgA/Erm"/>
</dbReference>
<evidence type="ECO:0000256" key="1">
    <source>
        <dbReference type="ARBA" id="ARBA00022490"/>
    </source>
</evidence>
<evidence type="ECO:0000256" key="4">
    <source>
        <dbReference type="ARBA" id="ARBA00022679"/>
    </source>
</evidence>
<dbReference type="GO" id="GO:0052908">
    <property type="term" value="F:16S rRNA (adenine(1518)-N(6)/adenine(1519)-N(6))-dimethyltransferase activity"/>
    <property type="evidence" value="ECO:0007669"/>
    <property type="project" value="UniProtKB-EC"/>
</dbReference>
<name>A0ABT5XGA6_9EURY</name>
<dbReference type="SUPFAM" id="SSF53335">
    <property type="entry name" value="S-adenosyl-L-methionine-dependent methyltransferases"/>
    <property type="match status" value="1"/>
</dbReference>
<organism evidence="10 11">
    <name type="scientific">Candidatus Methanocrinis alkalitolerans</name>
    <dbReference type="NCBI Taxonomy" id="3033395"/>
    <lineage>
        <taxon>Archaea</taxon>
        <taxon>Methanobacteriati</taxon>
        <taxon>Methanobacteriota</taxon>
        <taxon>Stenosarchaea group</taxon>
        <taxon>Methanomicrobia</taxon>
        <taxon>Methanotrichales</taxon>
        <taxon>Methanotrichaceae</taxon>
        <taxon>Methanocrinis</taxon>
    </lineage>
</organism>
<protein>
    <recommendedName>
        <fullName evidence="7">Probable ribosomal RNA small subunit methyltransferase A</fullName>
        <ecNumber evidence="7">2.1.1.-</ecNumber>
    </recommendedName>
    <alternativeName>
        <fullName evidence="7">16S rRNA dimethyladenosine transferase</fullName>
    </alternativeName>
    <alternativeName>
        <fullName evidence="7">16S rRNA dimethylase</fullName>
    </alternativeName>
    <alternativeName>
        <fullName evidence="7">S-adenosylmethionine-6-N',N'-adenosyl(rRNA) dimethyltransferase</fullName>
    </alternativeName>
</protein>
<dbReference type="Proteomes" id="UP001215956">
    <property type="component" value="Unassembled WGS sequence"/>
</dbReference>
<feature type="binding site" evidence="7 8">
    <location>
        <position position="65"/>
    </location>
    <ligand>
        <name>S-adenosyl-L-methionine</name>
        <dbReference type="ChEBI" id="CHEBI:59789"/>
    </ligand>
</feature>
<dbReference type="EC" id="2.1.1.-" evidence="7"/>
<evidence type="ECO:0000256" key="3">
    <source>
        <dbReference type="ARBA" id="ARBA00022603"/>
    </source>
</evidence>
<dbReference type="EMBL" id="JARFPL010000027">
    <property type="protein sequence ID" value="MDF0593695.1"/>
    <property type="molecule type" value="Genomic_DNA"/>
</dbReference>
<comment type="caution">
    <text evidence="10">The sequence shown here is derived from an EMBL/GenBank/DDBJ whole genome shotgun (WGS) entry which is preliminary data.</text>
</comment>
<dbReference type="Gene3D" id="3.40.50.150">
    <property type="entry name" value="Vaccinia Virus protein VP39"/>
    <property type="match status" value="1"/>
</dbReference>
<dbReference type="RefSeq" id="WP_316969397.1">
    <property type="nucleotide sequence ID" value="NZ_JARFPL010000027.1"/>
</dbReference>
<gene>
    <name evidence="7 10" type="primary">rsmA</name>
    <name evidence="7" type="synonym">ksgA</name>
    <name evidence="10" type="ORF">P0O24_08875</name>
</gene>
<comment type="subcellular location">
    <subcellularLocation>
        <location evidence="7">Cytoplasm</location>
    </subcellularLocation>
</comment>
<keyword evidence="1 7" id="KW-0963">Cytoplasm</keyword>
<dbReference type="InterPro" id="IPR011530">
    <property type="entry name" value="rRNA_adenine_dimethylase"/>
</dbReference>
<feature type="binding site" evidence="7 8">
    <location>
        <position position="87"/>
    </location>
    <ligand>
        <name>S-adenosyl-L-methionine</name>
        <dbReference type="ChEBI" id="CHEBI:59789"/>
    </ligand>
</feature>
<keyword evidence="4 7" id="KW-0808">Transferase</keyword>
<keyword evidence="3 7" id="KW-0489">Methyltransferase</keyword>
<dbReference type="PROSITE" id="PS01131">
    <property type="entry name" value="RRNA_A_DIMETH"/>
    <property type="match status" value="1"/>
</dbReference>
<evidence type="ECO:0000313" key="11">
    <source>
        <dbReference type="Proteomes" id="UP001215956"/>
    </source>
</evidence>
<proteinExistence type="inferred from homology"/>
<dbReference type="InterPro" id="IPR020598">
    <property type="entry name" value="rRNA_Ade_methylase_Trfase_N"/>
</dbReference>
<dbReference type="Gene3D" id="1.10.8.100">
    <property type="entry name" value="Ribosomal RNA adenine dimethylase-like, domain 2"/>
    <property type="match status" value="1"/>
</dbReference>
<evidence type="ECO:0000256" key="8">
    <source>
        <dbReference type="PROSITE-ProRule" id="PRU01026"/>
    </source>
</evidence>
<feature type="binding site" evidence="7 8">
    <location>
        <position position="44"/>
    </location>
    <ligand>
        <name>S-adenosyl-L-methionine</name>
        <dbReference type="ChEBI" id="CHEBI:59789"/>
    </ligand>
</feature>
<accession>A0ABT5XGA6</accession>
<comment type="similarity">
    <text evidence="7">Belongs to the class I-like SAM-binding methyltransferase superfamily. rRNA adenine N(6)-methyltransferase family. RsmA subfamily.</text>
</comment>
<sequence length="254" mass="28222">MTDLSRGTRGVKKLGQHFLVDRRVLARIGDYASLTGEDRVLEIGPGTGNLTEVLSARAGKVYAIEVDPVLASDLEGRYPNVAVTKGDALKVPLPDYNKVVSNLPYQISSMITFRLLERPFDLAVLMYQREFAQRIVASPGSGEYGRLTLNVSFRAEAEILERVPRTAFRPRPQVESAIVRLRPRKTPIPVDERIFFDLTRALFSMRRKKVSRSLAAANVSSDALSRIEPALLDKRPQELTLEDVTGITRAISGS</sequence>
<dbReference type="HAMAP" id="MF_00607">
    <property type="entry name" value="16SrRNA_methyltr_A"/>
    <property type="match status" value="1"/>
</dbReference>
<keyword evidence="6 7" id="KW-0694">RNA-binding</keyword>
<comment type="function">
    <text evidence="7">Specifically dimethylates two adjacent adenosines in the loop of a conserved hairpin near the 3'-end of 16S rRNA in the 30S particle. May play a critical role in biogenesis of 30S subunits.</text>
</comment>